<gene>
    <name evidence="1" type="ORF">CR513_18502</name>
</gene>
<keyword evidence="2" id="KW-1185">Reference proteome</keyword>
<dbReference type="EMBL" id="QJKJ01003430">
    <property type="protein sequence ID" value="RDX98561.1"/>
    <property type="molecule type" value="Genomic_DNA"/>
</dbReference>
<evidence type="ECO:0000313" key="2">
    <source>
        <dbReference type="Proteomes" id="UP000257109"/>
    </source>
</evidence>
<comment type="caution">
    <text evidence="1">The sequence shown here is derived from an EMBL/GenBank/DDBJ whole genome shotgun (WGS) entry which is preliminary data.</text>
</comment>
<feature type="non-terminal residue" evidence="1">
    <location>
        <position position="1"/>
    </location>
</feature>
<dbReference type="Proteomes" id="UP000257109">
    <property type="component" value="Unassembled WGS sequence"/>
</dbReference>
<reference evidence="1" key="1">
    <citation type="submission" date="2018-05" db="EMBL/GenBank/DDBJ databases">
        <title>Draft genome of Mucuna pruriens seed.</title>
        <authorList>
            <person name="Nnadi N.E."/>
            <person name="Vos R."/>
            <person name="Hasami M.H."/>
            <person name="Devisetty U.K."/>
            <person name="Aguiy J.C."/>
        </authorList>
    </citation>
    <scope>NUCLEOTIDE SEQUENCE [LARGE SCALE GENOMIC DNA]</scope>
    <source>
        <strain evidence="1">JCA_2017</strain>
    </source>
</reference>
<dbReference type="AlphaFoldDB" id="A0A371H711"/>
<accession>A0A371H711</accession>
<protein>
    <submittedName>
        <fullName evidence="1">Uncharacterized protein</fullName>
    </submittedName>
</protein>
<name>A0A371H711_MUCPR</name>
<proteinExistence type="predicted"/>
<sequence>MRTLQEGRGFILDDGGGGPLSGPLPIELSHRRISYNKGVANRVASVRVGRDTEKAGKGHRESREGIF</sequence>
<organism evidence="1 2">
    <name type="scientific">Mucuna pruriens</name>
    <name type="common">Velvet bean</name>
    <name type="synonym">Dolichos pruriens</name>
    <dbReference type="NCBI Taxonomy" id="157652"/>
    <lineage>
        <taxon>Eukaryota</taxon>
        <taxon>Viridiplantae</taxon>
        <taxon>Streptophyta</taxon>
        <taxon>Embryophyta</taxon>
        <taxon>Tracheophyta</taxon>
        <taxon>Spermatophyta</taxon>
        <taxon>Magnoliopsida</taxon>
        <taxon>eudicotyledons</taxon>
        <taxon>Gunneridae</taxon>
        <taxon>Pentapetalae</taxon>
        <taxon>rosids</taxon>
        <taxon>fabids</taxon>
        <taxon>Fabales</taxon>
        <taxon>Fabaceae</taxon>
        <taxon>Papilionoideae</taxon>
        <taxon>50 kb inversion clade</taxon>
        <taxon>NPAAA clade</taxon>
        <taxon>indigoferoid/millettioid clade</taxon>
        <taxon>Phaseoleae</taxon>
        <taxon>Mucuna</taxon>
    </lineage>
</organism>
<evidence type="ECO:0000313" key="1">
    <source>
        <dbReference type="EMBL" id="RDX98561.1"/>
    </source>
</evidence>